<dbReference type="EMBL" id="WOCE01000004">
    <property type="protein sequence ID" value="KAE9615356.1"/>
    <property type="molecule type" value="Genomic_DNA"/>
</dbReference>
<dbReference type="PANTHER" id="PTHR46284:SF9">
    <property type="entry name" value="OS02G0109800 PROTEIN"/>
    <property type="match status" value="1"/>
</dbReference>
<dbReference type="SUPFAM" id="SSF48452">
    <property type="entry name" value="TPR-like"/>
    <property type="match status" value="1"/>
</dbReference>
<sequence>MPGLFAKTPFQTEPSDGVDHRTPPPPVKRTFKKTPENLIIDESSLDNPDLGPFLMKLARETIANGENPNKALDYAIRATKSFERCSGPGLDLAKCLHVVAAIYSSLGRFKEAVESLNRSILLLDIDEPGSMVKFSGYMQLGDTYSMIGQLDRSILCYESGLKIQMEVLGNSDPRVAETYRYLAEAHVQAMQFDEAENFCKKTLEIHKEHCSPASLTEAADRRLMALIYEAKGDYEPALEHLVLASMSMIANGQDNEVAAIDVSIGDIYSSLCRFDEAIFAYQKALTVFKSTKGESHSSVALVYIRLADLYFKTGKLRESASYCENALRIYSKPLSGTTAGDIASGLTEISAIYEALNEPEEALKLLQKAVKLLEDSPGQYRTVAGIEAQMGVIFYMVGRYLDARKSFENAITKLRAGGEMKSAFFGVVLNQMGLACVQLYKIGEAATHFEEAREMLEQECGRYHLDTLGVYSNLAATYDAMGRVEDAIEILEYILKMREEQLGTANPDVDDEKKRLYELLREAGRVRNKQGKSLENLIDSNSLKMKNEGKKKWGVFGLRT</sequence>
<organism evidence="1 2">
    <name type="scientific">Lupinus albus</name>
    <name type="common">White lupine</name>
    <name type="synonym">Lupinus termis</name>
    <dbReference type="NCBI Taxonomy" id="3870"/>
    <lineage>
        <taxon>Eukaryota</taxon>
        <taxon>Viridiplantae</taxon>
        <taxon>Streptophyta</taxon>
        <taxon>Embryophyta</taxon>
        <taxon>Tracheophyta</taxon>
        <taxon>Spermatophyta</taxon>
        <taxon>Magnoliopsida</taxon>
        <taxon>eudicotyledons</taxon>
        <taxon>Gunneridae</taxon>
        <taxon>Pentapetalae</taxon>
        <taxon>rosids</taxon>
        <taxon>fabids</taxon>
        <taxon>Fabales</taxon>
        <taxon>Fabaceae</taxon>
        <taxon>Papilionoideae</taxon>
        <taxon>50 kb inversion clade</taxon>
        <taxon>genistoids sensu lato</taxon>
        <taxon>core genistoids</taxon>
        <taxon>Genisteae</taxon>
        <taxon>Lupinus</taxon>
    </lineage>
</organism>
<dbReference type="Pfam" id="PF13424">
    <property type="entry name" value="TPR_12"/>
    <property type="match status" value="3"/>
</dbReference>
<dbReference type="Proteomes" id="UP000447434">
    <property type="component" value="Chromosome 4"/>
</dbReference>
<dbReference type="Gene3D" id="1.25.40.10">
    <property type="entry name" value="Tetratricopeptide repeat domain"/>
    <property type="match status" value="3"/>
</dbReference>
<accession>A0A6A4QQ39</accession>
<keyword evidence="2" id="KW-1185">Reference proteome</keyword>
<reference evidence="2" key="1">
    <citation type="journal article" date="2020" name="Nat. Commun.">
        <title>Genome sequence of the cluster root forming white lupin.</title>
        <authorList>
            <person name="Hufnagel B."/>
            <person name="Marques A."/>
            <person name="Soriano A."/>
            <person name="Marques L."/>
            <person name="Divol F."/>
            <person name="Doumas P."/>
            <person name="Sallet E."/>
            <person name="Mancinotti D."/>
            <person name="Carrere S."/>
            <person name="Marande W."/>
            <person name="Arribat S."/>
            <person name="Keller J."/>
            <person name="Huneau C."/>
            <person name="Blein T."/>
            <person name="Aime D."/>
            <person name="Laguerre M."/>
            <person name="Taylor J."/>
            <person name="Schubert V."/>
            <person name="Nelson M."/>
            <person name="Geu-Flores F."/>
            <person name="Crespi M."/>
            <person name="Gallardo-Guerrero K."/>
            <person name="Delaux P.-M."/>
            <person name="Salse J."/>
            <person name="Berges H."/>
            <person name="Guyot R."/>
            <person name="Gouzy J."/>
            <person name="Peret B."/>
        </authorList>
    </citation>
    <scope>NUCLEOTIDE SEQUENCE [LARGE SCALE GENOMIC DNA]</scope>
    <source>
        <strain evidence="2">cv. Amiga</strain>
    </source>
</reference>
<comment type="caution">
    <text evidence="1">The sequence shown here is derived from an EMBL/GenBank/DDBJ whole genome shotgun (WGS) entry which is preliminary data.</text>
</comment>
<dbReference type="OrthoDB" id="5986190at2759"/>
<protein>
    <submittedName>
        <fullName evidence="1">Putative 43kDa postsynaptic protein</fullName>
    </submittedName>
</protein>
<proteinExistence type="predicted"/>
<dbReference type="AlphaFoldDB" id="A0A6A4QQ39"/>
<name>A0A6A4QQ39_LUPAL</name>
<dbReference type="InterPro" id="IPR019734">
    <property type="entry name" value="TPR_rpt"/>
</dbReference>
<gene>
    <name evidence="1" type="ORF">Lalb_Chr04g0254371</name>
</gene>
<dbReference type="Pfam" id="PF13181">
    <property type="entry name" value="TPR_8"/>
    <property type="match status" value="1"/>
</dbReference>
<dbReference type="InterPro" id="IPR011990">
    <property type="entry name" value="TPR-like_helical_dom_sf"/>
</dbReference>
<dbReference type="PROSITE" id="PS50005">
    <property type="entry name" value="TPR"/>
    <property type="match status" value="4"/>
</dbReference>
<dbReference type="PANTHER" id="PTHR46284">
    <property type="entry name" value="PROTEIN KINESIN LIGHT CHAIN-RELATED 3"/>
    <property type="match status" value="1"/>
</dbReference>
<evidence type="ECO:0000313" key="2">
    <source>
        <dbReference type="Proteomes" id="UP000447434"/>
    </source>
</evidence>
<dbReference type="SMART" id="SM00028">
    <property type="entry name" value="TPR"/>
    <property type="match status" value="10"/>
</dbReference>
<evidence type="ECO:0000313" key="1">
    <source>
        <dbReference type="EMBL" id="KAE9615356.1"/>
    </source>
</evidence>